<comment type="caution">
    <text evidence="3">The sequence shown here is derived from an EMBL/GenBank/DDBJ whole genome shotgun (WGS) entry which is preliminary data.</text>
</comment>
<feature type="domain" description="Thioesterase" evidence="2">
    <location>
        <begin position="20"/>
        <end position="243"/>
    </location>
</feature>
<dbReference type="InterPro" id="IPR029058">
    <property type="entry name" value="AB_hydrolase_fold"/>
</dbReference>
<dbReference type="PANTHER" id="PTHR11487:SF0">
    <property type="entry name" value="S-ACYL FATTY ACID SYNTHASE THIOESTERASE, MEDIUM CHAIN"/>
    <property type="match status" value="1"/>
</dbReference>
<evidence type="ECO:0000259" key="2">
    <source>
        <dbReference type="Pfam" id="PF00975"/>
    </source>
</evidence>
<organism evidence="3 4">
    <name type="scientific">Anaerococcus octavius</name>
    <dbReference type="NCBI Taxonomy" id="54007"/>
    <lineage>
        <taxon>Bacteria</taxon>
        <taxon>Bacillati</taxon>
        <taxon>Bacillota</taxon>
        <taxon>Tissierellia</taxon>
        <taxon>Tissierellales</taxon>
        <taxon>Peptoniphilaceae</taxon>
        <taxon>Anaerococcus</taxon>
    </lineage>
</organism>
<dbReference type="PANTHER" id="PTHR11487">
    <property type="entry name" value="THIOESTERASE"/>
    <property type="match status" value="1"/>
</dbReference>
<comment type="similarity">
    <text evidence="1">Belongs to the thioesterase family.</text>
</comment>
<dbReference type="Pfam" id="PF00975">
    <property type="entry name" value="Thioesterase"/>
    <property type="match status" value="1"/>
</dbReference>
<evidence type="ECO:0000313" key="3">
    <source>
        <dbReference type="EMBL" id="PKZ15746.1"/>
    </source>
</evidence>
<sequence>MSKWFECINKDTYKENKKANLFIFPFAGGGVSVFRKWGDQFNNIGVYVAQYPGRESRFGERAIDNIDELVYELFYSLRENLDTQTPYYLFGHSMGTKIVYELTLRIKESDLPNPKGIIISAGRAPCYKEPNPIYHLDDEGFIEGLRRYDGTPDEILDNKDLISIFLPTLRADFIIDEDYQDKKYEKVDSNILGLMGDIDEEMKLDELLKWSEYTTKSFSYKYIPGKHMFVNTSENNVIEAIKEFVGLDESL</sequence>
<protein>
    <submittedName>
        <fullName evidence="3">Thioesterase</fullName>
    </submittedName>
</protein>
<dbReference type="EMBL" id="PKGS01000005">
    <property type="protein sequence ID" value="PKZ15746.1"/>
    <property type="molecule type" value="Genomic_DNA"/>
</dbReference>
<dbReference type="SUPFAM" id="SSF53474">
    <property type="entry name" value="alpha/beta-Hydrolases"/>
    <property type="match status" value="1"/>
</dbReference>
<evidence type="ECO:0000256" key="1">
    <source>
        <dbReference type="ARBA" id="ARBA00007169"/>
    </source>
</evidence>
<proteinExistence type="inferred from homology"/>
<dbReference type="AlphaFoldDB" id="A0A2I1M6J0"/>
<dbReference type="GO" id="GO:0008610">
    <property type="term" value="P:lipid biosynthetic process"/>
    <property type="evidence" value="ECO:0007669"/>
    <property type="project" value="TreeGrafter"/>
</dbReference>
<dbReference type="InterPro" id="IPR001031">
    <property type="entry name" value="Thioesterase"/>
</dbReference>
<name>A0A2I1M6J0_9FIRM</name>
<dbReference type="Proteomes" id="UP000234335">
    <property type="component" value="Unassembled WGS sequence"/>
</dbReference>
<dbReference type="Gene3D" id="3.40.50.1820">
    <property type="entry name" value="alpha/beta hydrolase"/>
    <property type="match status" value="1"/>
</dbReference>
<accession>A0A2I1M6J0</accession>
<gene>
    <name evidence="3" type="ORF">CYJ34_06915</name>
</gene>
<keyword evidence="4" id="KW-1185">Reference proteome</keyword>
<dbReference type="RefSeq" id="WP_101540567.1">
    <property type="nucleotide sequence ID" value="NZ_PKGS01000005.1"/>
</dbReference>
<reference evidence="3 4" key="1">
    <citation type="submission" date="2017-12" db="EMBL/GenBank/DDBJ databases">
        <title>Phylogenetic diversity of female urinary microbiome.</title>
        <authorList>
            <person name="Thomas-White K."/>
            <person name="Wolfe A.J."/>
        </authorList>
    </citation>
    <scope>NUCLEOTIDE SEQUENCE [LARGE SCALE GENOMIC DNA]</scope>
    <source>
        <strain evidence="3 4">UMB0119</strain>
    </source>
</reference>
<dbReference type="InterPro" id="IPR012223">
    <property type="entry name" value="TEII"/>
</dbReference>
<evidence type="ECO:0000313" key="4">
    <source>
        <dbReference type="Proteomes" id="UP000234335"/>
    </source>
</evidence>